<dbReference type="Gene3D" id="1.10.510.10">
    <property type="entry name" value="Transferase(Phosphotransferase) domain 1"/>
    <property type="match status" value="1"/>
</dbReference>
<dbReference type="SUPFAM" id="SSF56112">
    <property type="entry name" value="Protein kinase-like (PK-like)"/>
    <property type="match status" value="1"/>
</dbReference>
<feature type="domain" description="ABC1 atypical kinase-like" evidence="3">
    <location>
        <begin position="89"/>
        <end position="332"/>
    </location>
</feature>
<dbReference type="InterPro" id="IPR004147">
    <property type="entry name" value="ABC1_dom"/>
</dbReference>
<feature type="region of interest" description="Disordered" evidence="1">
    <location>
        <begin position="755"/>
        <end position="775"/>
    </location>
</feature>
<dbReference type="InterPro" id="IPR012338">
    <property type="entry name" value="Beta-lactam/transpept-like"/>
</dbReference>
<evidence type="ECO:0000259" key="3">
    <source>
        <dbReference type="Pfam" id="PF03109"/>
    </source>
</evidence>
<dbReference type="SUPFAM" id="SSF56601">
    <property type="entry name" value="beta-lactamase/transpeptidase-like"/>
    <property type="match status" value="1"/>
</dbReference>
<dbReference type="Proteomes" id="UP000593906">
    <property type="component" value="Chromosome 5"/>
</dbReference>
<feature type="domain" description="Beta-lactamase-related" evidence="2">
    <location>
        <begin position="478"/>
        <end position="657"/>
    </location>
</feature>
<feature type="compositionally biased region" description="Basic and acidic residues" evidence="1">
    <location>
        <begin position="755"/>
        <end position="768"/>
    </location>
</feature>
<evidence type="ECO:0000259" key="2">
    <source>
        <dbReference type="Pfam" id="PF00144"/>
    </source>
</evidence>
<dbReference type="PANTHER" id="PTHR43173:SF3">
    <property type="entry name" value="ABC1 FAMILY PROTEIN"/>
    <property type="match status" value="1"/>
</dbReference>
<dbReference type="InterPro" id="IPR011009">
    <property type="entry name" value="Kinase-like_dom_sf"/>
</dbReference>
<accession>A0A7S7LHA8</accession>
<dbReference type="CDD" id="cd05121">
    <property type="entry name" value="ABC1_ADCK3-like"/>
    <property type="match status" value="1"/>
</dbReference>
<organism evidence="4 5">
    <name type="scientific">Cryptosporidium parvum</name>
    <dbReference type="NCBI Taxonomy" id="5807"/>
    <lineage>
        <taxon>Eukaryota</taxon>
        <taxon>Sar</taxon>
        <taxon>Alveolata</taxon>
        <taxon>Apicomplexa</taxon>
        <taxon>Conoidasida</taxon>
        <taxon>Coccidia</taxon>
        <taxon>Eucoccidiorida</taxon>
        <taxon>Eimeriorina</taxon>
        <taxon>Cryptosporidiidae</taxon>
        <taxon>Cryptosporidium</taxon>
    </lineage>
</organism>
<dbReference type="VEuPathDB" id="CryptoDB:CPATCC_0024210"/>
<name>A0A7S7LHA8_CRYPV</name>
<sequence length="1008" mass="118367">MNELDSWNRKWRTLWCWTHIYVHYKRAQIYTRNLPEEVKYIYWNSKHSQFAELIWRNISELRGWWIKVGQFLSTRGDLLPREYVTYLGKLQDIMPCMEWNIVEGILKEELGKDIEKVFKEIQEKPIAAASISQVHKAVLSEGEKKVVIKIQYPNIQETLNHDMKNLEQLTWAFGLLEDYSDSIHILNEWKSSAYSELDFKNELKNQKRAYEMFEDSGIEIIIPKVYTEYTTEKILTMEYIKGFNILNKMLLKENRVNKRELLEILCDSFAYQIHIHGFFHGDPQPSNILVVYDELKRKYIPAILDWGMVKIFDKSKQIAFSKMVYSISTLNLMGFIESFEEMGFKFKNDHRNSIDPEMYMDALRIVFKEIEIDKIDQSSIRESGYAAYKTATELSYMKSGQINDLNLMDYWPNDIIYFVRILSLLRGICAELNESIPILKILSRRAQQFLYLESINLELNKQQLLKRRFTNKFERRLSDYIEKIMNENNVLGLQIAVIKNGKNLVNISKGIKGELNGNQIDENTLFNGFFINLGILVIAILICVEKGYISLDDPICHYWDGFIRYGKRNITLRHVLNHRSGVISFFPEDMGLKELLNYEKMVRIIEDSAPQVPINQITRYNPYFLGWILSELIALLTNQSTAKFIEENIINPFNLSDGIKMYLPEYSLNNDQVSIYQSEKYDETNIGTNNNNNKFLFPLFSPRSSSSFFAQEEFSSSIMRLSNIKSKLENSNGTQLMNEIKDIIIQKLTPKRINKEEKEKEKEKEKNINDYNEEDNNDENANMIDFYERCALVNRKMKFSSISFKQVLEKLKSSDLYKLKNYGYQDFNKTKINFKLSTLEYFFLKPHILDPLIYNSKKLINKWIPPTNGRYTSLSLAKLYDHLIRGEIIGDELLKQVIKNESITFDNSIEGLILTYGGPRKWSLGFQILECKKLYYHQNNQKDDDQPCFKGIGQFDTGGNLSFCFPEIDLSIAILTNDYVKGSYISQSILRYILENFGLYLNNYVPLH</sequence>
<protein>
    <submittedName>
        <fullName evidence="4">Uncharacterized protein</fullName>
    </submittedName>
</protein>
<dbReference type="PANTHER" id="PTHR43173">
    <property type="entry name" value="ABC1 FAMILY PROTEIN"/>
    <property type="match status" value="1"/>
</dbReference>
<evidence type="ECO:0000256" key="1">
    <source>
        <dbReference type="SAM" id="MobiDB-lite"/>
    </source>
</evidence>
<feature type="non-terminal residue" evidence="4">
    <location>
        <position position="1008"/>
    </location>
</feature>
<dbReference type="InterPro" id="IPR001466">
    <property type="entry name" value="Beta-lactam-related"/>
</dbReference>
<evidence type="ECO:0000313" key="5">
    <source>
        <dbReference type="Proteomes" id="UP000593906"/>
    </source>
</evidence>
<dbReference type="InterPro" id="IPR051130">
    <property type="entry name" value="Mito_struct-func_regulator"/>
</dbReference>
<gene>
    <name evidence="4" type="ORF">CPATCC_002254</name>
</gene>
<dbReference type="EMBL" id="CP044418">
    <property type="protein sequence ID" value="QOY41673.1"/>
    <property type="molecule type" value="Genomic_DNA"/>
</dbReference>
<reference evidence="4 5" key="1">
    <citation type="submission" date="2019-09" db="EMBL/GenBank/DDBJ databases">
        <title>Consistent, comparative and evidence-based genome assembly and annotation for Cryptosporidium parvum, C. hominis and C. tyzzeri.</title>
        <authorList>
            <person name="Baptista R.P."/>
            <person name="Li Y."/>
            <person name="Sateriale A."/>
            <person name="Ansell B."/>
            <person name="Jex A."/>
            <person name="Sanders M."/>
            <person name="Brooks K."/>
            <person name="Tracey A."/>
            <person name="Berriman M."/>
            <person name="Striepen B."/>
            <person name="Cotton J.A."/>
            <person name="Kissinger J.C."/>
        </authorList>
    </citation>
    <scope>NUCLEOTIDE SEQUENCE [LARGE SCALE GENOMIC DNA]</scope>
    <source>
        <strain evidence="4 5">IOWA-ATCC</strain>
    </source>
</reference>
<dbReference type="Pfam" id="PF03109">
    <property type="entry name" value="ABC1"/>
    <property type="match status" value="1"/>
</dbReference>
<proteinExistence type="predicted"/>
<evidence type="ECO:0000313" key="4">
    <source>
        <dbReference type="EMBL" id="QOY41673.1"/>
    </source>
</evidence>
<dbReference type="Gene3D" id="3.40.710.10">
    <property type="entry name" value="DD-peptidase/beta-lactamase superfamily"/>
    <property type="match status" value="1"/>
</dbReference>
<dbReference type="AlphaFoldDB" id="A0A7S7LHA8"/>
<dbReference type="Pfam" id="PF00144">
    <property type="entry name" value="Beta-lactamase"/>
    <property type="match status" value="1"/>
</dbReference>